<reference evidence="2 3" key="1">
    <citation type="submission" date="2020-08" db="EMBL/GenBank/DDBJ databases">
        <title>Genomic Encyclopedia of Type Strains, Phase IV (KMG-IV): sequencing the most valuable type-strain genomes for metagenomic binning, comparative biology and taxonomic classification.</title>
        <authorList>
            <person name="Goeker M."/>
        </authorList>
    </citation>
    <scope>NUCLEOTIDE SEQUENCE [LARGE SCALE GENOMIC DNA]</scope>
    <source>
        <strain evidence="2 3">DSM 101465</strain>
    </source>
</reference>
<dbReference type="PANTHER" id="PTHR35037">
    <property type="entry name" value="C-TERMINAL REGION OF AIDA-LIKE PROTEIN"/>
    <property type="match status" value="1"/>
</dbReference>
<organism evidence="2 3">
    <name type="scientific">Chelatococcus composti</name>
    <dbReference type="NCBI Taxonomy" id="1743235"/>
    <lineage>
        <taxon>Bacteria</taxon>
        <taxon>Pseudomonadati</taxon>
        <taxon>Pseudomonadota</taxon>
        <taxon>Alphaproteobacteria</taxon>
        <taxon>Hyphomicrobiales</taxon>
        <taxon>Chelatococcaceae</taxon>
        <taxon>Chelatococcus</taxon>
    </lineage>
</organism>
<dbReference type="EMBL" id="JACHEH010000001">
    <property type="protein sequence ID" value="MBB6166652.1"/>
    <property type="molecule type" value="Genomic_DNA"/>
</dbReference>
<comment type="caution">
    <text evidence="2">The sequence shown here is derived from an EMBL/GenBank/DDBJ whole genome shotgun (WGS) entry which is preliminary data.</text>
</comment>
<dbReference type="InterPro" id="IPR036709">
    <property type="entry name" value="Autotransporte_beta_dom_sf"/>
</dbReference>
<dbReference type="Proteomes" id="UP000588017">
    <property type="component" value="Unassembled WGS sequence"/>
</dbReference>
<protein>
    <submittedName>
        <fullName evidence="2">Fibronectin-binding autotransporter adhesin</fullName>
    </submittedName>
</protein>
<evidence type="ECO:0000313" key="3">
    <source>
        <dbReference type="Proteomes" id="UP000588017"/>
    </source>
</evidence>
<dbReference type="InterPro" id="IPR005546">
    <property type="entry name" value="Autotransporte_beta"/>
</dbReference>
<dbReference type="Pfam" id="PF18883">
    <property type="entry name" value="AC_1"/>
    <property type="match status" value="1"/>
</dbReference>
<dbReference type="Gene3D" id="2.40.128.130">
    <property type="entry name" value="Autotransporter beta-domain"/>
    <property type="match status" value="1"/>
</dbReference>
<evidence type="ECO:0000313" key="2">
    <source>
        <dbReference type="EMBL" id="MBB6166652.1"/>
    </source>
</evidence>
<dbReference type="SMART" id="SM00869">
    <property type="entry name" value="Autotransporter"/>
    <property type="match status" value="1"/>
</dbReference>
<sequence length="837" mass="86838">MGRIVLAPTSGLGIFSSSVTVSNSIEVGASDYGWLTVSGPGAQLSILGNNHLTIGGQPNGDGHVLIANGGKVSVYNVSLANTQGSGSLTVDGPGSELSITGRDLSAAGMTGDATIEVSNGGKISIVGVGGSPSSRGLLQLGSNYQYTSLTLTGPGSAITTTGAGRIGEFGRVGVLVDDRATLDIGDNLLMGWMSGSQATMTIDREAEVTVAGDTAVGYTYGSGFLTLLRGGTLRTLGEVGIGIGASTHGVINIGAAAGDSPAESGNLDTGSIYFGNGDATLVFNHTTTLADGPYLFAPVVHGNGRIDHHAGYTQFTAPDSSAFSGTTTVHGGSLRIDGRLGGTMNVESAGRLQGIGIVGDLTNRGVVAPGNSIGVLTVAGNYVGDGGELHIETVLGGDASPTDMLVIQGDTSGLTRVVVQNVGGSGAQTVEGIKIVDVWGASNGTFSLVGDFLYNGEPAVGAGLYGYVLRKNGISDPADGDWYLRSYLLSDGSSPEPEAPPMPERIYHPGVPLYETMPRVALGLMRRPTLQQRVGNRSWQAKGADRNSTAPADTAFTEGSGFWGRVDGEFLRLRGGFVTTDARLEQRQGRGEVGLDFLTFQSAAGTLVGGLSLHYGQAFAEISSPFGRGRNETTAFGFGGTATWYSSGGFYADAQASLSRLETDLQSHTLNRALKNGVMGFGHAMSLELGQRFPLGATLGLVPQAQLTWAGVHYDRFTDPFGAVVSDDRRNSLQARIGLALQHERQWTSPSRLLRRLSLHAIANVYQEFLEGVSAKGSGVRLANDEPRTWAGLGLGGSYNFDDDAFSLYGEVNAATNLSGRGGNYRVDARLGLRSAW</sequence>
<dbReference type="Gene3D" id="2.160.20.20">
    <property type="match status" value="1"/>
</dbReference>
<proteinExistence type="predicted"/>
<name>A0A841K585_9HYPH</name>
<dbReference type="InterPro" id="IPR043990">
    <property type="entry name" value="AC_1"/>
</dbReference>
<dbReference type="NCBIfam" id="TIGR01414">
    <property type="entry name" value="autotrans_barl"/>
    <property type="match status" value="1"/>
</dbReference>
<keyword evidence="3" id="KW-1185">Reference proteome</keyword>
<dbReference type="PANTHER" id="PTHR35037:SF3">
    <property type="entry name" value="C-TERMINAL REGION OF AIDA-LIKE PROTEIN"/>
    <property type="match status" value="1"/>
</dbReference>
<dbReference type="SUPFAM" id="SSF103515">
    <property type="entry name" value="Autotransporter"/>
    <property type="match status" value="1"/>
</dbReference>
<dbReference type="AlphaFoldDB" id="A0A841K585"/>
<dbReference type="SUPFAM" id="SSF51126">
    <property type="entry name" value="Pectin lyase-like"/>
    <property type="match status" value="1"/>
</dbReference>
<evidence type="ECO:0000259" key="1">
    <source>
        <dbReference type="PROSITE" id="PS51208"/>
    </source>
</evidence>
<gene>
    <name evidence="2" type="ORF">HNQ73_000260</name>
</gene>
<dbReference type="Pfam" id="PF03797">
    <property type="entry name" value="Autotransporter"/>
    <property type="match status" value="1"/>
</dbReference>
<feature type="domain" description="Autotransporter" evidence="1">
    <location>
        <begin position="555"/>
        <end position="837"/>
    </location>
</feature>
<dbReference type="RefSeq" id="WP_183331480.1">
    <property type="nucleotide sequence ID" value="NZ_BMHX01000001.1"/>
</dbReference>
<dbReference type="PROSITE" id="PS51208">
    <property type="entry name" value="AUTOTRANSPORTER"/>
    <property type="match status" value="1"/>
</dbReference>
<dbReference type="CDD" id="cd01344">
    <property type="entry name" value="PL2_Passenger_AT"/>
    <property type="match status" value="1"/>
</dbReference>
<dbReference type="InterPro" id="IPR012332">
    <property type="entry name" value="Autotransporter_pectin_lyase_C"/>
</dbReference>
<dbReference type="InterPro" id="IPR011050">
    <property type="entry name" value="Pectin_lyase_fold/virulence"/>
</dbReference>
<dbReference type="GO" id="GO:0019867">
    <property type="term" value="C:outer membrane"/>
    <property type="evidence" value="ECO:0007669"/>
    <property type="project" value="InterPro"/>
</dbReference>
<accession>A0A841K585</accession>
<dbReference type="InterPro" id="IPR006315">
    <property type="entry name" value="OM_autotransptr_brl_dom"/>
</dbReference>
<dbReference type="InterPro" id="IPR051551">
    <property type="entry name" value="Autotransporter_adhesion"/>
</dbReference>